<dbReference type="InterPro" id="IPR036703">
    <property type="entry name" value="MOB_kinase_act_sf"/>
</dbReference>
<dbReference type="OrthoDB" id="8170117at2759"/>
<reference evidence="1 2" key="1">
    <citation type="submission" date="2017-12" db="EMBL/GenBank/DDBJ databases">
        <title>Sequencing, de novo assembly and annotation of complete genome of a new Thraustochytrid species, strain FCC1311.</title>
        <authorList>
            <person name="Sedici K."/>
            <person name="Godart F."/>
            <person name="Aiese Cigliano R."/>
            <person name="Sanseverino W."/>
            <person name="Barakat M."/>
            <person name="Ortet P."/>
            <person name="Marechal E."/>
            <person name="Cagnac O."/>
            <person name="Amato A."/>
        </authorList>
    </citation>
    <scope>NUCLEOTIDE SEQUENCE [LARGE SCALE GENOMIC DNA]</scope>
</reference>
<dbReference type="SUPFAM" id="SSF101152">
    <property type="entry name" value="Mob1/phocein"/>
    <property type="match status" value="1"/>
</dbReference>
<dbReference type="InterPro" id="IPR005301">
    <property type="entry name" value="MOB_kinase_act_fam"/>
</dbReference>
<dbReference type="Proteomes" id="UP000241890">
    <property type="component" value="Unassembled WGS sequence"/>
</dbReference>
<dbReference type="SMART" id="SM01388">
    <property type="entry name" value="Mob1_phocein"/>
    <property type="match status" value="1"/>
</dbReference>
<keyword evidence="1" id="KW-0808">Transferase</keyword>
<comment type="caution">
    <text evidence="1">The sequence shown here is derived from an EMBL/GenBank/DDBJ whole genome shotgun (WGS) entry which is preliminary data.</text>
</comment>
<gene>
    <name evidence="1" type="ORF">FCC1311_031252</name>
</gene>
<sequence>MPKFRDLLERGGKTTFKPDKKHGTLHRQSLSQLTKRTLGSGNLRAAVECPTDDDLNDWLAANTVDFFNEISLLYGLVVDDAAQYTQPGEGFPPSFEYRWGESNTKKPIRVSSPEYVDYVMTWVEDQLDNEAIFPTLEEEDFPDDFLDYIKDIFKRLFRVYAIIYHRHFHVFEELDAQAHLNTCFKHFIFFCIRYELITDEKELAVLDGPIKHLKEEYDEQGDE</sequence>
<dbReference type="InParanoid" id="A0A2R5G772"/>
<name>A0A2R5G772_9STRA</name>
<keyword evidence="1" id="KW-0418">Kinase</keyword>
<dbReference type="GO" id="GO:0016301">
    <property type="term" value="F:kinase activity"/>
    <property type="evidence" value="ECO:0007669"/>
    <property type="project" value="UniProtKB-KW"/>
</dbReference>
<evidence type="ECO:0000313" key="2">
    <source>
        <dbReference type="Proteomes" id="UP000241890"/>
    </source>
</evidence>
<evidence type="ECO:0000313" key="1">
    <source>
        <dbReference type="EMBL" id="GBG26902.1"/>
    </source>
</evidence>
<organism evidence="1 2">
    <name type="scientific">Hondaea fermentalgiana</name>
    <dbReference type="NCBI Taxonomy" id="2315210"/>
    <lineage>
        <taxon>Eukaryota</taxon>
        <taxon>Sar</taxon>
        <taxon>Stramenopiles</taxon>
        <taxon>Bigyra</taxon>
        <taxon>Labyrinthulomycetes</taxon>
        <taxon>Thraustochytrida</taxon>
        <taxon>Thraustochytriidae</taxon>
        <taxon>Hondaea</taxon>
    </lineage>
</organism>
<dbReference type="EMBL" id="BEYU01000025">
    <property type="protein sequence ID" value="GBG26902.1"/>
    <property type="molecule type" value="Genomic_DNA"/>
</dbReference>
<keyword evidence="2" id="KW-1185">Reference proteome</keyword>
<dbReference type="PANTHER" id="PTHR22599">
    <property type="entry name" value="MPS ONE BINDER KINASE ACTIVATOR-LIKE MOB"/>
    <property type="match status" value="1"/>
</dbReference>
<dbReference type="AlphaFoldDB" id="A0A2R5G772"/>
<protein>
    <submittedName>
        <fullName evidence="1">MOB kinase activator 1A</fullName>
    </submittedName>
</protein>
<dbReference type="Pfam" id="PF03637">
    <property type="entry name" value="Mob1_phocein"/>
    <property type="match status" value="1"/>
</dbReference>
<proteinExistence type="predicted"/>
<dbReference type="Gene3D" id="1.20.140.30">
    <property type="entry name" value="MOB kinase activator"/>
    <property type="match status" value="1"/>
</dbReference>
<accession>A0A2R5G772</accession>